<dbReference type="KEGG" id="fho:H9Q81_06855"/>
<reference evidence="6 7" key="1">
    <citation type="submission" date="2020-08" db="EMBL/GenBank/DDBJ databases">
        <authorList>
            <person name="Liu C."/>
            <person name="Sun Q."/>
        </authorList>
    </citation>
    <scope>NUCLEOTIDE SEQUENCE [LARGE SCALE GENOMIC DNA]</scope>
    <source>
        <strain evidence="6 7">NSJ-57</strain>
    </source>
</reference>
<evidence type="ECO:0000256" key="2">
    <source>
        <dbReference type="ARBA" id="ARBA00022723"/>
    </source>
</evidence>
<dbReference type="AlphaFoldDB" id="A0A7G9GV55"/>
<evidence type="ECO:0000313" key="6">
    <source>
        <dbReference type="EMBL" id="QNM14687.1"/>
    </source>
</evidence>
<dbReference type="InterPro" id="IPR050738">
    <property type="entry name" value="Sulfatase"/>
</dbReference>
<dbReference type="PROSITE" id="PS00523">
    <property type="entry name" value="SULFATASE_1"/>
    <property type="match status" value="1"/>
</dbReference>
<dbReference type="InterPro" id="IPR024607">
    <property type="entry name" value="Sulfatase_CS"/>
</dbReference>
<protein>
    <submittedName>
        <fullName evidence="6">Sulfatase-like hydrolase/transferase</fullName>
    </submittedName>
</protein>
<evidence type="ECO:0000313" key="7">
    <source>
        <dbReference type="Proteomes" id="UP000515913"/>
    </source>
</evidence>
<dbReference type="Pfam" id="PF00884">
    <property type="entry name" value="Sulfatase"/>
    <property type="match status" value="1"/>
</dbReference>
<comment type="similarity">
    <text evidence="1">Belongs to the sulfatase family.</text>
</comment>
<dbReference type="InterPro" id="IPR000917">
    <property type="entry name" value="Sulfatase_N"/>
</dbReference>
<dbReference type="PANTHER" id="PTHR42693">
    <property type="entry name" value="ARYLSULFATASE FAMILY MEMBER"/>
    <property type="match status" value="1"/>
</dbReference>
<evidence type="ECO:0000259" key="5">
    <source>
        <dbReference type="Pfam" id="PF00884"/>
    </source>
</evidence>
<keyword evidence="6" id="KW-0808">Transferase</keyword>
<gene>
    <name evidence="6" type="ORF">H9Q81_06855</name>
</gene>
<dbReference type="PANTHER" id="PTHR42693:SF33">
    <property type="entry name" value="ARYLSULFATASE"/>
    <property type="match status" value="1"/>
</dbReference>
<evidence type="ECO:0000256" key="3">
    <source>
        <dbReference type="ARBA" id="ARBA00022801"/>
    </source>
</evidence>
<dbReference type="GO" id="GO:0016740">
    <property type="term" value="F:transferase activity"/>
    <property type="evidence" value="ECO:0007669"/>
    <property type="project" value="UniProtKB-KW"/>
</dbReference>
<dbReference type="SUPFAM" id="SSF53649">
    <property type="entry name" value="Alkaline phosphatase-like"/>
    <property type="match status" value="1"/>
</dbReference>
<keyword evidence="7" id="KW-1185">Reference proteome</keyword>
<dbReference type="EMBL" id="CP060637">
    <property type="protein sequence ID" value="QNM14687.1"/>
    <property type="molecule type" value="Genomic_DNA"/>
</dbReference>
<proteinExistence type="inferred from homology"/>
<keyword evidence="4" id="KW-0106">Calcium</keyword>
<dbReference type="Proteomes" id="UP000515913">
    <property type="component" value="Chromosome"/>
</dbReference>
<dbReference type="InterPro" id="IPR017850">
    <property type="entry name" value="Alkaline_phosphatase_core_sf"/>
</dbReference>
<dbReference type="GO" id="GO:0046872">
    <property type="term" value="F:metal ion binding"/>
    <property type="evidence" value="ECO:0007669"/>
    <property type="project" value="UniProtKB-KW"/>
</dbReference>
<keyword evidence="3 6" id="KW-0378">Hydrolase</keyword>
<organism evidence="6 7">
    <name type="scientific">Fusobacterium hominis</name>
    <dbReference type="NCBI Taxonomy" id="2764326"/>
    <lineage>
        <taxon>Bacteria</taxon>
        <taxon>Fusobacteriati</taxon>
        <taxon>Fusobacteriota</taxon>
        <taxon>Fusobacteriia</taxon>
        <taxon>Fusobacteriales</taxon>
        <taxon>Fusobacteriaceae</taxon>
        <taxon>Fusobacterium</taxon>
    </lineage>
</organism>
<keyword evidence="2" id="KW-0479">Metal-binding</keyword>
<evidence type="ECO:0000256" key="1">
    <source>
        <dbReference type="ARBA" id="ARBA00008779"/>
    </source>
</evidence>
<dbReference type="RefSeq" id="WP_176837362.1">
    <property type="nucleotide sequence ID" value="NZ_CP060637.1"/>
</dbReference>
<name>A0A7G9GV55_9FUSO</name>
<accession>A0A7G9GV55</accession>
<dbReference type="Gene3D" id="3.40.720.10">
    <property type="entry name" value="Alkaline Phosphatase, subunit A"/>
    <property type="match status" value="1"/>
</dbReference>
<evidence type="ECO:0000256" key="4">
    <source>
        <dbReference type="ARBA" id="ARBA00022837"/>
    </source>
</evidence>
<dbReference type="CDD" id="cd16149">
    <property type="entry name" value="sulfatase_like"/>
    <property type="match status" value="1"/>
</dbReference>
<dbReference type="GO" id="GO:0004065">
    <property type="term" value="F:arylsulfatase activity"/>
    <property type="evidence" value="ECO:0007669"/>
    <property type="project" value="TreeGrafter"/>
</dbReference>
<sequence>MKKNIIFIITDDQGYWSLGSYGNRDVISPNLDSLAENGIRFENFFCVSPVCSPARASIFTGRIPSQHGVHDWLDEHDKDTCEYLKGQETFVKVLSDNGYTCCLSGKWHLGDSAHIQQGFKEWYVHEKGGGPYYNAPMYKNGKLVHEEKYITDAITEYGIDFIEKQQNSESSFYLSLHYTAPHAPWDESNHPTELLNLYKECEFKSCPRDKYHPWKIRETFEGNEEERKEILRGYFAAITGVDRQVKNIIDKLKELNILDDTIIIFTSDNGMNMGHHGIFGKGNGTFPQNMYESSIKVPMIIYNPTLIRKGKVLKGLYSHYDIFPTLMEMLEIDHTTEITLPGKSFYKALTNKEPEQSNDVVVFDEYGPTRMIRSKNWKYIHRYPFGPHELYDLGNDEDEKENLIDNIEYTEKILELRTRLESWFNTYVIKEIDGSKEPVYGGGQKGLAGLWGNNKAIYQKYTSNFICSGEGQLRKRNEEEVCERVD</sequence>
<feature type="domain" description="Sulfatase N-terminal" evidence="5">
    <location>
        <begin position="3"/>
        <end position="330"/>
    </location>
</feature>